<evidence type="ECO:0000256" key="3">
    <source>
        <dbReference type="ARBA" id="ARBA00022989"/>
    </source>
</evidence>
<evidence type="ECO:0000256" key="5">
    <source>
        <dbReference type="SAM" id="Phobius"/>
    </source>
</evidence>
<feature type="transmembrane region" description="Helical" evidence="5">
    <location>
        <begin position="85"/>
        <end position="107"/>
    </location>
</feature>
<feature type="transmembrane region" description="Helical" evidence="5">
    <location>
        <begin position="56"/>
        <end position="73"/>
    </location>
</feature>
<keyword evidence="2 5" id="KW-0812">Transmembrane</keyword>
<protein>
    <recommendedName>
        <fullName evidence="8">Major facilitator superfamily (MFS) profile domain-containing protein</fullName>
    </recommendedName>
</protein>
<dbReference type="EMBL" id="JAPMSZ010000005">
    <property type="protein sequence ID" value="KAJ5101253.1"/>
    <property type="molecule type" value="Genomic_DNA"/>
</dbReference>
<dbReference type="Gene3D" id="1.20.1250.20">
    <property type="entry name" value="MFS general substrate transporter like domains"/>
    <property type="match status" value="1"/>
</dbReference>
<keyword evidence="4 5" id="KW-0472">Membrane</keyword>
<dbReference type="AlphaFoldDB" id="A0A9W9FJH0"/>
<comment type="caution">
    <text evidence="6">The sequence shown here is derived from an EMBL/GenBank/DDBJ whole genome shotgun (WGS) entry which is preliminary data.</text>
</comment>
<evidence type="ECO:0000256" key="2">
    <source>
        <dbReference type="ARBA" id="ARBA00022692"/>
    </source>
</evidence>
<name>A0A9W9FJH0_9EURO</name>
<dbReference type="InterPro" id="IPR050360">
    <property type="entry name" value="MFS_Sugar_Transporters"/>
</dbReference>
<evidence type="ECO:0000256" key="1">
    <source>
        <dbReference type="ARBA" id="ARBA00004141"/>
    </source>
</evidence>
<dbReference type="GO" id="GO:0005351">
    <property type="term" value="F:carbohydrate:proton symporter activity"/>
    <property type="evidence" value="ECO:0007669"/>
    <property type="project" value="TreeGrafter"/>
</dbReference>
<dbReference type="OrthoDB" id="6133115at2759"/>
<keyword evidence="7" id="KW-1185">Reference proteome</keyword>
<evidence type="ECO:0000313" key="6">
    <source>
        <dbReference type="EMBL" id="KAJ5101253.1"/>
    </source>
</evidence>
<dbReference type="Proteomes" id="UP001141434">
    <property type="component" value="Unassembled WGS sequence"/>
</dbReference>
<dbReference type="InterPro" id="IPR036259">
    <property type="entry name" value="MFS_trans_sf"/>
</dbReference>
<evidence type="ECO:0000256" key="4">
    <source>
        <dbReference type="ARBA" id="ARBA00023136"/>
    </source>
</evidence>
<organism evidence="6 7">
    <name type="scientific">Penicillium alfredii</name>
    <dbReference type="NCBI Taxonomy" id="1506179"/>
    <lineage>
        <taxon>Eukaryota</taxon>
        <taxon>Fungi</taxon>
        <taxon>Dikarya</taxon>
        <taxon>Ascomycota</taxon>
        <taxon>Pezizomycotina</taxon>
        <taxon>Eurotiomycetes</taxon>
        <taxon>Eurotiomycetidae</taxon>
        <taxon>Eurotiales</taxon>
        <taxon>Aspergillaceae</taxon>
        <taxon>Penicillium</taxon>
    </lineage>
</organism>
<evidence type="ECO:0008006" key="8">
    <source>
        <dbReference type="Google" id="ProtNLM"/>
    </source>
</evidence>
<dbReference type="RefSeq" id="XP_056512084.1">
    <property type="nucleotide sequence ID" value="XM_056654057.1"/>
</dbReference>
<proteinExistence type="predicted"/>
<gene>
    <name evidence="6" type="ORF">NUU61_003475</name>
</gene>
<dbReference type="GO" id="GO:0016020">
    <property type="term" value="C:membrane"/>
    <property type="evidence" value="ECO:0007669"/>
    <property type="project" value="UniProtKB-SubCell"/>
</dbReference>
<comment type="subcellular location">
    <subcellularLocation>
        <location evidence="1">Membrane</location>
        <topology evidence="1">Multi-pass membrane protein</topology>
    </subcellularLocation>
</comment>
<sequence>MSSVIFRGLPIAGHPKICKMVDSDPPVTTGGVPGRANMGNPETFGQRREHQSNLELWTRALTLFLILSPAYWLDYGTSFTQSSLQWRFPLAFQAVFAIFLVLQVIGLPETPRWLMKNDRYDEAREVVAAINDASPNDEEVIQSLADIDKAVQEDVQGQGLSWREFFLPMESCRTGDGCC</sequence>
<dbReference type="GeneID" id="81393225"/>
<keyword evidence="3 5" id="KW-1133">Transmembrane helix</keyword>
<evidence type="ECO:0000313" key="7">
    <source>
        <dbReference type="Proteomes" id="UP001141434"/>
    </source>
</evidence>
<dbReference type="PANTHER" id="PTHR48022:SF28">
    <property type="entry name" value="MAJOR FACILITATOR SUPERFAMILY (MFS) PROFILE DOMAIN-CONTAINING PROTEIN-RELATED"/>
    <property type="match status" value="1"/>
</dbReference>
<dbReference type="InterPro" id="IPR005828">
    <property type="entry name" value="MFS_sugar_transport-like"/>
</dbReference>
<accession>A0A9W9FJH0</accession>
<dbReference type="SUPFAM" id="SSF103473">
    <property type="entry name" value="MFS general substrate transporter"/>
    <property type="match status" value="1"/>
</dbReference>
<dbReference type="PANTHER" id="PTHR48022">
    <property type="entry name" value="PLASTIDIC GLUCOSE TRANSPORTER 4"/>
    <property type="match status" value="1"/>
</dbReference>
<dbReference type="Pfam" id="PF00083">
    <property type="entry name" value="Sugar_tr"/>
    <property type="match status" value="1"/>
</dbReference>
<reference evidence="6" key="1">
    <citation type="submission" date="2022-11" db="EMBL/GenBank/DDBJ databases">
        <authorList>
            <person name="Petersen C."/>
        </authorList>
    </citation>
    <scope>NUCLEOTIDE SEQUENCE</scope>
    <source>
        <strain evidence="6">IBT 34128</strain>
    </source>
</reference>
<reference evidence="6" key="2">
    <citation type="journal article" date="2023" name="IMA Fungus">
        <title>Comparative genomic study of the Penicillium genus elucidates a diverse pangenome and 15 lateral gene transfer events.</title>
        <authorList>
            <person name="Petersen C."/>
            <person name="Sorensen T."/>
            <person name="Nielsen M.R."/>
            <person name="Sondergaard T.E."/>
            <person name="Sorensen J.L."/>
            <person name="Fitzpatrick D.A."/>
            <person name="Frisvad J.C."/>
            <person name="Nielsen K.L."/>
        </authorList>
    </citation>
    <scope>NUCLEOTIDE SEQUENCE</scope>
    <source>
        <strain evidence="6">IBT 34128</strain>
    </source>
</reference>